<comment type="caution">
    <text evidence="13">The sequence shown here is derived from an EMBL/GenBank/DDBJ whole genome shotgun (WGS) entry which is preliminary data.</text>
</comment>
<evidence type="ECO:0000313" key="14">
    <source>
        <dbReference type="Proteomes" id="UP000306888"/>
    </source>
</evidence>
<dbReference type="EC" id="2.7.13.3" evidence="3"/>
<evidence type="ECO:0000256" key="5">
    <source>
        <dbReference type="ARBA" id="ARBA00022679"/>
    </source>
</evidence>
<evidence type="ECO:0000256" key="1">
    <source>
        <dbReference type="ARBA" id="ARBA00000085"/>
    </source>
</evidence>
<dbReference type="Proteomes" id="UP000306888">
    <property type="component" value="Unassembled WGS sequence"/>
</dbReference>
<dbReference type="EMBL" id="SRYR01000012">
    <property type="protein sequence ID" value="TGY40639.1"/>
    <property type="molecule type" value="Genomic_DNA"/>
</dbReference>
<evidence type="ECO:0000259" key="12">
    <source>
        <dbReference type="PROSITE" id="PS50109"/>
    </source>
</evidence>
<dbReference type="GO" id="GO:0016036">
    <property type="term" value="P:cellular response to phosphate starvation"/>
    <property type="evidence" value="ECO:0007669"/>
    <property type="project" value="TreeGrafter"/>
</dbReference>
<dbReference type="InterPro" id="IPR004358">
    <property type="entry name" value="Sig_transdc_His_kin-like_C"/>
</dbReference>
<dbReference type="Pfam" id="PF02518">
    <property type="entry name" value="HATPase_c"/>
    <property type="match status" value="1"/>
</dbReference>
<dbReference type="OrthoDB" id="9780487at2"/>
<dbReference type="GO" id="GO:0004721">
    <property type="term" value="F:phosphoprotein phosphatase activity"/>
    <property type="evidence" value="ECO:0007669"/>
    <property type="project" value="TreeGrafter"/>
</dbReference>
<organism evidence="13 14">
    <name type="scientific">Clostridium sartagoforme</name>
    <dbReference type="NCBI Taxonomy" id="84031"/>
    <lineage>
        <taxon>Bacteria</taxon>
        <taxon>Bacillati</taxon>
        <taxon>Bacillota</taxon>
        <taxon>Clostridia</taxon>
        <taxon>Eubacteriales</taxon>
        <taxon>Clostridiaceae</taxon>
        <taxon>Clostridium</taxon>
    </lineage>
</organism>
<evidence type="ECO:0000256" key="10">
    <source>
        <dbReference type="ARBA" id="ARBA00023136"/>
    </source>
</evidence>
<evidence type="ECO:0000256" key="2">
    <source>
        <dbReference type="ARBA" id="ARBA00004651"/>
    </source>
</evidence>
<keyword evidence="6 11" id="KW-0812">Transmembrane</keyword>
<keyword evidence="14" id="KW-1185">Reference proteome</keyword>
<evidence type="ECO:0000256" key="7">
    <source>
        <dbReference type="ARBA" id="ARBA00022777"/>
    </source>
</evidence>
<dbReference type="InterPro" id="IPR005467">
    <property type="entry name" value="His_kinase_dom"/>
</dbReference>
<name>A0A4S2DF71_9CLOT</name>
<dbReference type="InterPro" id="IPR003594">
    <property type="entry name" value="HATPase_dom"/>
</dbReference>
<keyword evidence="4" id="KW-1003">Cell membrane</keyword>
<keyword evidence="10 11" id="KW-0472">Membrane</keyword>
<dbReference type="SMART" id="SM00387">
    <property type="entry name" value="HATPase_c"/>
    <property type="match status" value="1"/>
</dbReference>
<gene>
    <name evidence="13" type="ORF">E5347_14645</name>
</gene>
<evidence type="ECO:0000256" key="9">
    <source>
        <dbReference type="ARBA" id="ARBA00023012"/>
    </source>
</evidence>
<comment type="catalytic activity">
    <reaction evidence="1">
        <text>ATP + protein L-histidine = ADP + protein N-phospho-L-histidine.</text>
        <dbReference type="EC" id="2.7.13.3"/>
    </reaction>
</comment>
<feature type="transmembrane region" description="Helical" evidence="11">
    <location>
        <begin position="13"/>
        <end position="31"/>
    </location>
</feature>
<protein>
    <recommendedName>
        <fullName evidence="3">histidine kinase</fullName>
        <ecNumber evidence="3">2.7.13.3</ecNumber>
    </recommendedName>
</protein>
<dbReference type="AlphaFoldDB" id="A0A4S2DF71"/>
<comment type="subcellular location">
    <subcellularLocation>
        <location evidence="2">Cell membrane</location>
        <topology evidence="2">Multi-pass membrane protein</topology>
    </subcellularLocation>
</comment>
<proteinExistence type="predicted"/>
<dbReference type="SUPFAM" id="SSF55874">
    <property type="entry name" value="ATPase domain of HSP90 chaperone/DNA topoisomerase II/histidine kinase"/>
    <property type="match status" value="1"/>
</dbReference>
<evidence type="ECO:0000313" key="13">
    <source>
        <dbReference type="EMBL" id="TGY40639.1"/>
    </source>
</evidence>
<dbReference type="PANTHER" id="PTHR45453">
    <property type="entry name" value="PHOSPHATE REGULON SENSOR PROTEIN PHOR"/>
    <property type="match status" value="1"/>
</dbReference>
<feature type="domain" description="Histidine kinase" evidence="12">
    <location>
        <begin position="99"/>
        <end position="300"/>
    </location>
</feature>
<keyword evidence="7 13" id="KW-0418">Kinase</keyword>
<dbReference type="InterPro" id="IPR036890">
    <property type="entry name" value="HATPase_C_sf"/>
</dbReference>
<dbReference type="Gene3D" id="3.30.565.10">
    <property type="entry name" value="Histidine kinase-like ATPase, C-terminal domain"/>
    <property type="match status" value="1"/>
</dbReference>
<dbReference type="GO" id="GO:0000155">
    <property type="term" value="F:phosphorelay sensor kinase activity"/>
    <property type="evidence" value="ECO:0007669"/>
    <property type="project" value="TreeGrafter"/>
</dbReference>
<evidence type="ECO:0000256" key="4">
    <source>
        <dbReference type="ARBA" id="ARBA00022475"/>
    </source>
</evidence>
<evidence type="ECO:0000256" key="3">
    <source>
        <dbReference type="ARBA" id="ARBA00012438"/>
    </source>
</evidence>
<dbReference type="PROSITE" id="PS50109">
    <property type="entry name" value="HIS_KIN"/>
    <property type="match status" value="1"/>
</dbReference>
<evidence type="ECO:0000256" key="8">
    <source>
        <dbReference type="ARBA" id="ARBA00022989"/>
    </source>
</evidence>
<dbReference type="PANTHER" id="PTHR45453:SF2">
    <property type="entry name" value="HISTIDINE KINASE"/>
    <property type="match status" value="1"/>
</dbReference>
<evidence type="ECO:0000256" key="6">
    <source>
        <dbReference type="ARBA" id="ARBA00022692"/>
    </source>
</evidence>
<dbReference type="PRINTS" id="PR00344">
    <property type="entry name" value="BCTRLSENSOR"/>
</dbReference>
<keyword evidence="5" id="KW-0808">Transferase</keyword>
<keyword evidence="8 11" id="KW-1133">Transmembrane helix</keyword>
<dbReference type="GO" id="GO:0005886">
    <property type="term" value="C:plasma membrane"/>
    <property type="evidence" value="ECO:0007669"/>
    <property type="project" value="UniProtKB-SubCell"/>
</dbReference>
<evidence type="ECO:0000256" key="11">
    <source>
        <dbReference type="SAM" id="Phobius"/>
    </source>
</evidence>
<sequence>MGIFSLYNLEIEAVIYASILCIVLALIYFIFKFLNYYKKHTELIRIEKNISLIANELPPPRKGIEEDYHKMIFSLIDINNKNLTELVKQRKESIDYYTTWVHQIKVPISVMKLILQGEDTNENKELLSELFKVEEYVEMVLCYFRLDSSSSDFVFKEYKLDDIIKKSIRKYASQFIRKKISLNYKGTDKIILTDEKWLSFIIEQILSNAIKYTDKGVITISVDKDKILSISDTGIGIAEEDIHRIFEKGFTGYNGRADKKSTGLGLYLCKRAANKISHKIYVESEVGKGSTFFIDLKTIDLQVE</sequence>
<accession>A0A4S2DF71</accession>
<dbReference type="InterPro" id="IPR050351">
    <property type="entry name" value="BphY/WalK/GraS-like"/>
</dbReference>
<keyword evidence="9" id="KW-0902">Two-component regulatory system</keyword>
<reference evidence="13 14" key="1">
    <citation type="submission" date="2019-04" db="EMBL/GenBank/DDBJ databases">
        <title>Microbes associate with the intestines of laboratory mice.</title>
        <authorList>
            <person name="Navarre W."/>
            <person name="Wong E."/>
            <person name="Huang K."/>
            <person name="Tropini C."/>
            <person name="Ng K."/>
            <person name="Yu B."/>
        </authorList>
    </citation>
    <scope>NUCLEOTIDE SEQUENCE [LARGE SCALE GENOMIC DNA]</scope>
    <source>
        <strain evidence="13 14">NM50_B9-20</strain>
    </source>
</reference>